<dbReference type="Proteomes" id="UP000827549">
    <property type="component" value="Chromosome 1"/>
</dbReference>
<feature type="region of interest" description="Disordered" evidence="1">
    <location>
        <begin position="441"/>
        <end position="475"/>
    </location>
</feature>
<accession>A0AAF0Y3J5</accession>
<feature type="compositionally biased region" description="Low complexity" evidence="1">
    <location>
        <begin position="31"/>
        <end position="57"/>
    </location>
</feature>
<dbReference type="GeneID" id="87803808"/>
<dbReference type="AlphaFoldDB" id="A0AAF0Y3J5"/>
<feature type="chain" id="PRO_5041981870" evidence="2">
    <location>
        <begin position="29"/>
        <end position="638"/>
    </location>
</feature>
<name>A0AAF0Y3J5_9TREE</name>
<evidence type="ECO:0000256" key="1">
    <source>
        <dbReference type="SAM" id="MobiDB-lite"/>
    </source>
</evidence>
<dbReference type="RefSeq" id="XP_062622968.1">
    <property type="nucleotide sequence ID" value="XM_062766984.1"/>
</dbReference>
<proteinExistence type="predicted"/>
<organism evidence="3 4">
    <name type="scientific">Vanrija pseudolonga</name>
    <dbReference type="NCBI Taxonomy" id="143232"/>
    <lineage>
        <taxon>Eukaryota</taxon>
        <taxon>Fungi</taxon>
        <taxon>Dikarya</taxon>
        <taxon>Basidiomycota</taxon>
        <taxon>Agaricomycotina</taxon>
        <taxon>Tremellomycetes</taxon>
        <taxon>Trichosporonales</taxon>
        <taxon>Trichosporonaceae</taxon>
        <taxon>Vanrija</taxon>
    </lineage>
</organism>
<reference evidence="3" key="1">
    <citation type="submission" date="2023-10" db="EMBL/GenBank/DDBJ databases">
        <authorList>
            <person name="Noh H."/>
        </authorList>
    </citation>
    <scope>NUCLEOTIDE SEQUENCE</scope>
    <source>
        <strain evidence="3">DUCC4014</strain>
    </source>
</reference>
<feature type="signal peptide" evidence="2">
    <location>
        <begin position="1"/>
        <end position="28"/>
    </location>
</feature>
<protein>
    <submittedName>
        <fullName evidence="3">Uncharacterized protein</fullName>
    </submittedName>
</protein>
<dbReference type="EMBL" id="CP086714">
    <property type="protein sequence ID" value="WOO76936.1"/>
    <property type="molecule type" value="Genomic_DNA"/>
</dbReference>
<feature type="region of interest" description="Disordered" evidence="1">
    <location>
        <begin position="31"/>
        <end position="70"/>
    </location>
</feature>
<gene>
    <name evidence="3" type="ORF">LOC62_01G000550</name>
</gene>
<keyword evidence="4" id="KW-1185">Reference proteome</keyword>
<feature type="region of interest" description="Disordered" evidence="1">
    <location>
        <begin position="507"/>
        <end position="570"/>
    </location>
</feature>
<evidence type="ECO:0000313" key="3">
    <source>
        <dbReference type="EMBL" id="WOO76936.1"/>
    </source>
</evidence>
<evidence type="ECO:0000256" key="2">
    <source>
        <dbReference type="SAM" id="SignalP"/>
    </source>
</evidence>
<feature type="compositionally biased region" description="Basic and acidic residues" evidence="1">
    <location>
        <begin position="621"/>
        <end position="638"/>
    </location>
</feature>
<keyword evidence="2" id="KW-0732">Signal</keyword>
<feature type="compositionally biased region" description="Low complexity" evidence="1">
    <location>
        <begin position="536"/>
        <end position="556"/>
    </location>
</feature>
<feature type="region of interest" description="Disordered" evidence="1">
    <location>
        <begin position="386"/>
        <end position="427"/>
    </location>
</feature>
<feature type="region of interest" description="Disordered" evidence="1">
    <location>
        <begin position="587"/>
        <end position="638"/>
    </location>
</feature>
<evidence type="ECO:0000313" key="4">
    <source>
        <dbReference type="Proteomes" id="UP000827549"/>
    </source>
</evidence>
<sequence>MMSIRPASFVAAVALGAAVCGYLPQAIAQDSSSSASDSSSTASTSASPTNATSSSAAPEPTGQWYPHGPPGAQYVVDREPALKFNVSIPTENGMFVYTPDSMYSYNLTEMRNYSMWNVTYDGTADNTETGIGDVSRSIMAYNATTLNTTAFAPSIYTEYGHEVDTLRTVFNAGFIGNRIIIHGTIDQLNGNTQPMNLSCYHFIAGLGSDMPPEPVVMTPQLNAEGTVGPDIFDTKFMAWGSYNIHARLYAGRLRITGYTVFTGMESEATAMDQVVMKQAAFVVDGKPNPDFKLEGNWTVAQNTSGNATHAVNNYTALATTNGNITIPIPANTSFLQLAGIMGPTNTEFTLEWDPYPPARQMNYTLSHGAYSPYRNQGLLCCRRKRKPSPIVSDPTPFEIEPKQRDGSGSSSGDEETRLTQPTPDAMGYVSQNHRAQVMAAKAHEAAQGRQRGNGAPPPSAFHVHHARGPPSAVPSSVLDPMQSAHLNVPYTPGPTSTVPSSVLLPTIRGVGEDSPRGEGSVAASSSLEPDMPELRSGGSTSTPSSSQTWFNSLGSSSAGGSGSSHPFLAHNKPRTAVSESNFPAVEEYTQEEDAGVVESTIVPPSYNPSWAPPTPLAEEEAYPHAHGRAEDDGETHAR</sequence>